<evidence type="ECO:0000313" key="2">
    <source>
        <dbReference type="EMBL" id="RDY01700.1"/>
    </source>
</evidence>
<dbReference type="OrthoDB" id="2596766at2759"/>
<dbReference type="PANTHER" id="PTHR47592">
    <property type="entry name" value="PBF68 PROTEIN"/>
    <property type="match status" value="1"/>
</dbReference>
<evidence type="ECO:0000313" key="3">
    <source>
        <dbReference type="Proteomes" id="UP000257109"/>
    </source>
</evidence>
<feature type="non-terminal residue" evidence="2">
    <location>
        <position position="1"/>
    </location>
</feature>
<evidence type="ECO:0000259" key="1">
    <source>
        <dbReference type="Pfam" id="PF22936"/>
    </source>
</evidence>
<organism evidence="2 3">
    <name type="scientific">Mucuna pruriens</name>
    <name type="common">Velvet bean</name>
    <name type="synonym">Dolichos pruriens</name>
    <dbReference type="NCBI Taxonomy" id="157652"/>
    <lineage>
        <taxon>Eukaryota</taxon>
        <taxon>Viridiplantae</taxon>
        <taxon>Streptophyta</taxon>
        <taxon>Embryophyta</taxon>
        <taxon>Tracheophyta</taxon>
        <taxon>Spermatophyta</taxon>
        <taxon>Magnoliopsida</taxon>
        <taxon>eudicotyledons</taxon>
        <taxon>Gunneridae</taxon>
        <taxon>Pentapetalae</taxon>
        <taxon>rosids</taxon>
        <taxon>fabids</taxon>
        <taxon>Fabales</taxon>
        <taxon>Fabaceae</taxon>
        <taxon>Papilionoideae</taxon>
        <taxon>50 kb inversion clade</taxon>
        <taxon>NPAAA clade</taxon>
        <taxon>indigoferoid/millettioid clade</taxon>
        <taxon>Phaseoleae</taxon>
        <taxon>Mucuna</taxon>
    </lineage>
</organism>
<dbReference type="EMBL" id="QJKJ01002705">
    <property type="protein sequence ID" value="RDY01700.1"/>
    <property type="molecule type" value="Genomic_DNA"/>
</dbReference>
<sequence length="162" mass="18338">MFQEFEENVEETTIYMGISYVVGVHCKGKILFKLTFAKTLALHNVLYVFEMRRNLVLGVLLNKVGLKVVLEFDKFVITRNRNFVGKGYLSSCLFVLNTIELNSNASNLISNGLVCIEAKHTKPPFKPVTVKETELLELVHFDLVDFKNPTSRGGKKNIISPL</sequence>
<accession>A0A371HG02</accession>
<dbReference type="PANTHER" id="PTHR47592:SF30">
    <property type="entry name" value="CCHC-TYPE DOMAIN-CONTAINING PROTEIN"/>
    <property type="match status" value="1"/>
</dbReference>
<dbReference type="InterPro" id="IPR054722">
    <property type="entry name" value="PolX-like_BBD"/>
</dbReference>
<keyword evidence="3" id="KW-1185">Reference proteome</keyword>
<comment type="caution">
    <text evidence="2">The sequence shown here is derived from an EMBL/GenBank/DDBJ whole genome shotgun (WGS) entry which is preliminary data.</text>
</comment>
<name>A0A371HG02_MUCPR</name>
<proteinExistence type="predicted"/>
<feature type="domain" description="Retrovirus-related Pol polyprotein from transposon TNT 1-94-like beta-barrel" evidence="1">
    <location>
        <begin position="1"/>
        <end position="63"/>
    </location>
</feature>
<dbReference type="Pfam" id="PF22936">
    <property type="entry name" value="Pol_BBD"/>
    <property type="match status" value="1"/>
</dbReference>
<reference evidence="2" key="1">
    <citation type="submission" date="2018-05" db="EMBL/GenBank/DDBJ databases">
        <title>Draft genome of Mucuna pruriens seed.</title>
        <authorList>
            <person name="Nnadi N.E."/>
            <person name="Vos R."/>
            <person name="Hasami M.H."/>
            <person name="Devisetty U.K."/>
            <person name="Aguiy J.C."/>
        </authorList>
    </citation>
    <scope>NUCLEOTIDE SEQUENCE [LARGE SCALE GENOMIC DNA]</scope>
    <source>
        <strain evidence="2">JCA_2017</strain>
    </source>
</reference>
<protein>
    <recommendedName>
        <fullName evidence="1">Retrovirus-related Pol polyprotein from transposon TNT 1-94-like beta-barrel domain-containing protein</fullName>
    </recommendedName>
</protein>
<gene>
    <name evidence="2" type="ORF">CR513_14947</name>
</gene>
<dbReference type="AlphaFoldDB" id="A0A371HG02"/>
<dbReference type="Proteomes" id="UP000257109">
    <property type="component" value="Unassembled WGS sequence"/>
</dbReference>